<proteinExistence type="predicted"/>
<comment type="caution">
    <text evidence="1">The sequence shown here is derived from an EMBL/GenBank/DDBJ whole genome shotgun (WGS) entry which is preliminary data.</text>
</comment>
<dbReference type="EMBL" id="CM035422">
    <property type="protein sequence ID" value="KAH7373229.1"/>
    <property type="molecule type" value="Genomic_DNA"/>
</dbReference>
<keyword evidence="2" id="KW-1185">Reference proteome</keyword>
<reference evidence="1" key="1">
    <citation type="submission" date="2021-08" db="EMBL/GenBank/DDBJ databases">
        <title>WGS assembly of Ceratopteris richardii.</title>
        <authorList>
            <person name="Marchant D.B."/>
            <person name="Chen G."/>
            <person name="Jenkins J."/>
            <person name="Shu S."/>
            <person name="Leebens-Mack J."/>
            <person name="Grimwood J."/>
            <person name="Schmutz J."/>
            <person name="Soltis P."/>
            <person name="Soltis D."/>
            <person name="Chen Z.-H."/>
        </authorList>
    </citation>
    <scope>NUCLEOTIDE SEQUENCE</scope>
    <source>
        <strain evidence="1">Whitten #5841</strain>
        <tissue evidence="1">Leaf</tissue>
    </source>
</reference>
<protein>
    <submittedName>
        <fullName evidence="1">Uncharacterized protein</fullName>
    </submittedName>
</protein>
<accession>A0A8T2SVV1</accession>
<evidence type="ECO:0000313" key="2">
    <source>
        <dbReference type="Proteomes" id="UP000825935"/>
    </source>
</evidence>
<sequence>MFKGPYSQDLLAGGGDYSFYSQVPIFRSHTDHDDYSSNSGSLTKRRKEKIINLQRSVMNYRYII</sequence>
<evidence type="ECO:0000313" key="1">
    <source>
        <dbReference type="EMBL" id="KAH7373229.1"/>
    </source>
</evidence>
<gene>
    <name evidence="1" type="ORF">KP509_17G044900</name>
</gene>
<name>A0A8T2SVV1_CERRI</name>
<organism evidence="1 2">
    <name type="scientific">Ceratopteris richardii</name>
    <name type="common">Triangle waterfern</name>
    <dbReference type="NCBI Taxonomy" id="49495"/>
    <lineage>
        <taxon>Eukaryota</taxon>
        <taxon>Viridiplantae</taxon>
        <taxon>Streptophyta</taxon>
        <taxon>Embryophyta</taxon>
        <taxon>Tracheophyta</taxon>
        <taxon>Polypodiopsida</taxon>
        <taxon>Polypodiidae</taxon>
        <taxon>Polypodiales</taxon>
        <taxon>Pteridineae</taxon>
        <taxon>Pteridaceae</taxon>
        <taxon>Parkerioideae</taxon>
        <taxon>Ceratopteris</taxon>
    </lineage>
</organism>
<dbReference type="AlphaFoldDB" id="A0A8T2SVV1"/>
<dbReference type="Proteomes" id="UP000825935">
    <property type="component" value="Chromosome 17"/>
</dbReference>